<sequence length="181" mass="19966">MSRQSVRVPIWLTTPSDTNPYALPKVANARLVMVSQLWSDWSSVIPHLAQQEKSSDYAASKDNSIFRRLADYCGGQRPFSSSLTIARQLRAKVFGSGQRKISTRTQFVPCSCSADPSFDGRSVSLATFCTPTLRNLTLGYEHGNTAFIMMNRPISASAACVQIDRANLLFKFPPPTILNAC</sequence>
<accession>A0ABR3KPP0</accession>
<dbReference type="Proteomes" id="UP001558632">
    <property type="component" value="Unassembled WGS sequence"/>
</dbReference>
<reference evidence="1 2" key="1">
    <citation type="submission" date="2024-07" db="EMBL/GenBank/DDBJ databases">
        <title>Enhanced genomic and transcriptomic resources for Trichinella pseudospiralis and T. spiralis underpin the discovery of pronounced molecular differences between stages and species.</title>
        <authorList>
            <person name="Pasi K.K."/>
            <person name="La Rosa G."/>
            <person name="Gomez-Morales M.A."/>
            <person name="Tosini F."/>
            <person name="Sumanam S."/>
            <person name="Young N.D."/>
            <person name="Chang B.C."/>
            <person name="Robin G.B."/>
        </authorList>
    </citation>
    <scope>NUCLEOTIDE SEQUENCE [LARGE SCALE GENOMIC DNA]</scope>
    <source>
        <strain evidence="1">ISS534</strain>
    </source>
</reference>
<evidence type="ECO:0000313" key="1">
    <source>
        <dbReference type="EMBL" id="KAL1242578.1"/>
    </source>
</evidence>
<proteinExistence type="predicted"/>
<evidence type="ECO:0000313" key="2">
    <source>
        <dbReference type="Proteomes" id="UP001558632"/>
    </source>
</evidence>
<keyword evidence="2" id="KW-1185">Reference proteome</keyword>
<protein>
    <submittedName>
        <fullName evidence="1">DNA polymerase III subunit gamma/tau</fullName>
    </submittedName>
</protein>
<name>A0ABR3KPP0_TRISP</name>
<gene>
    <name evidence="1" type="ORF">TSPI_09861</name>
</gene>
<organism evidence="1 2">
    <name type="scientific">Trichinella spiralis</name>
    <name type="common">Trichina worm</name>
    <dbReference type="NCBI Taxonomy" id="6334"/>
    <lineage>
        <taxon>Eukaryota</taxon>
        <taxon>Metazoa</taxon>
        <taxon>Ecdysozoa</taxon>
        <taxon>Nematoda</taxon>
        <taxon>Enoplea</taxon>
        <taxon>Dorylaimia</taxon>
        <taxon>Trichinellida</taxon>
        <taxon>Trichinellidae</taxon>
        <taxon>Trichinella</taxon>
    </lineage>
</organism>
<comment type="caution">
    <text evidence="1">The sequence shown here is derived from an EMBL/GenBank/DDBJ whole genome shotgun (WGS) entry which is preliminary data.</text>
</comment>
<dbReference type="EMBL" id="JBEUSY010000195">
    <property type="protein sequence ID" value="KAL1242578.1"/>
    <property type="molecule type" value="Genomic_DNA"/>
</dbReference>